<sequence>MQQRRTGMAEDVRAAQLSVDGTEPVERQRPVGAGVPGGPLSRRSVRAPADASDLATGDSTLQARGVVLTRDEDSSVGRHRASLPPTGRLEQSLGDPPTATCGRRPLWVALGRHVTSAVRRRVGTINCRPDDELPR</sequence>
<dbReference type="EMBL" id="JBAGLP010000105">
    <property type="protein sequence ID" value="MEG3613904.1"/>
    <property type="molecule type" value="Genomic_DNA"/>
</dbReference>
<evidence type="ECO:0000256" key="1">
    <source>
        <dbReference type="SAM" id="MobiDB-lite"/>
    </source>
</evidence>
<evidence type="ECO:0000313" key="2">
    <source>
        <dbReference type="EMBL" id="MEG3613904.1"/>
    </source>
</evidence>
<accession>A0ABU7Z397</accession>
<keyword evidence="3" id="KW-1185">Reference proteome</keyword>
<dbReference type="RefSeq" id="WP_332900776.1">
    <property type="nucleotide sequence ID" value="NZ_JBAGLP010000105.1"/>
</dbReference>
<gene>
    <name evidence="2" type="ORF">V5O49_02075</name>
</gene>
<reference evidence="2" key="1">
    <citation type="journal article" date="2024" name="Antonie Van Leeuwenhoek">
        <title>Isoptericola haloaureus sp. nov., a dimorphic actinobacterium isolated from mangrove sediments of southeast India, implicating biosaline agricultural significance through nitrogen fixation and salt tolerance genes.</title>
        <authorList>
            <person name="Prathaban M."/>
            <person name="Prathiviraj R."/>
            <person name="Ravichandran M."/>
            <person name="Natarajan S.D."/>
            <person name="Sobanaa M."/>
            <person name="Hari Krishna Kumar S."/>
            <person name="Chandrasekar V."/>
            <person name="Selvin J."/>
        </authorList>
    </citation>
    <scope>NUCLEOTIDE SEQUENCE</scope>
    <source>
        <strain evidence="2">MP1014</strain>
    </source>
</reference>
<feature type="region of interest" description="Disordered" evidence="1">
    <location>
        <begin position="1"/>
        <end position="101"/>
    </location>
</feature>
<organism evidence="2 3">
    <name type="scientific">Isoptericola haloaureus</name>
    <dbReference type="NCBI Taxonomy" id="1542902"/>
    <lineage>
        <taxon>Bacteria</taxon>
        <taxon>Bacillati</taxon>
        <taxon>Actinomycetota</taxon>
        <taxon>Actinomycetes</taxon>
        <taxon>Micrococcales</taxon>
        <taxon>Promicromonosporaceae</taxon>
        <taxon>Isoptericola</taxon>
    </lineage>
</organism>
<name>A0ABU7Z397_9MICO</name>
<reference evidence="2" key="2">
    <citation type="submission" date="2024-02" db="EMBL/GenBank/DDBJ databases">
        <authorList>
            <person name="Prathaban M."/>
            <person name="Mythili R."/>
            <person name="Sharmila Devi N."/>
            <person name="Sobanaa M."/>
            <person name="Prathiviraj R."/>
            <person name="Selvin J."/>
        </authorList>
    </citation>
    <scope>NUCLEOTIDE SEQUENCE</scope>
    <source>
        <strain evidence="2">MP1014</strain>
    </source>
</reference>
<dbReference type="Proteomes" id="UP001310387">
    <property type="component" value="Unassembled WGS sequence"/>
</dbReference>
<proteinExistence type="predicted"/>
<evidence type="ECO:0000313" key="3">
    <source>
        <dbReference type="Proteomes" id="UP001310387"/>
    </source>
</evidence>
<comment type="caution">
    <text evidence="2">The sequence shown here is derived from an EMBL/GenBank/DDBJ whole genome shotgun (WGS) entry which is preliminary data.</text>
</comment>
<protein>
    <submittedName>
        <fullName evidence="2">Uncharacterized protein</fullName>
    </submittedName>
</protein>